<dbReference type="InterPro" id="IPR038050">
    <property type="entry name" value="Neuro_actylchol_rec"/>
</dbReference>
<dbReference type="Gene3D" id="1.20.58.390">
    <property type="entry name" value="Neurotransmitter-gated ion-channel transmembrane domain"/>
    <property type="match status" value="1"/>
</dbReference>
<feature type="signal peptide" evidence="2">
    <location>
        <begin position="1"/>
        <end position="18"/>
    </location>
</feature>
<proteinExistence type="predicted"/>
<dbReference type="SUPFAM" id="SSF90112">
    <property type="entry name" value="Neurotransmitter-gated ion-channel transmembrane pore"/>
    <property type="match status" value="1"/>
</dbReference>
<dbReference type="Proteomes" id="UP001059041">
    <property type="component" value="Linkage Group LG1"/>
</dbReference>
<protein>
    <submittedName>
        <fullName evidence="4">Neuronal acetylcholine receptor subunit alpha-5-like</fullName>
    </submittedName>
</protein>
<feature type="chain" id="PRO_5040751494" evidence="2">
    <location>
        <begin position="19"/>
        <end position="324"/>
    </location>
</feature>
<dbReference type="PANTHER" id="PTHR18945">
    <property type="entry name" value="NEUROTRANSMITTER GATED ION CHANNEL"/>
    <property type="match status" value="1"/>
</dbReference>
<sequence>MYLHHLALTLASVWWVSADECNSTEHARAYVALSKDLNLSNNNNLTKNTRPVDEYYSPIWVSVYLYVTAITDVVKVEHDLLLFDHYNTEVKMYGYSSDFPSTSSNTQSFKIPGEWQLIDKTQSYHNGEKVSFQMIIERKPLVYVINLIFPVFCFLVLDVASFFINASQAEKLSFKVTLLLSISVVLQVLNDRLTATNSDIPLIGVYCGVVFTLIGFSILETILVNVLTAKGKKAKSATPENTRAAVTGPGEMKTFICTCMCLLSAFALTNMAAAGNEEPMCMLDIGKKSSLWTKAAKIIDVTFIVLYIITIIVFLSVIGSEWLK</sequence>
<feature type="transmembrane region" description="Helical" evidence="1">
    <location>
        <begin position="295"/>
        <end position="318"/>
    </location>
</feature>
<dbReference type="GO" id="GO:0005216">
    <property type="term" value="F:monoatomic ion channel activity"/>
    <property type="evidence" value="ECO:0007669"/>
    <property type="project" value="InterPro"/>
</dbReference>
<name>A0A9W7X372_TRIRA</name>
<organism evidence="4 5">
    <name type="scientific">Triplophysa rosa</name>
    <name type="common">Cave loach</name>
    <dbReference type="NCBI Taxonomy" id="992332"/>
    <lineage>
        <taxon>Eukaryota</taxon>
        <taxon>Metazoa</taxon>
        <taxon>Chordata</taxon>
        <taxon>Craniata</taxon>
        <taxon>Vertebrata</taxon>
        <taxon>Euteleostomi</taxon>
        <taxon>Actinopterygii</taxon>
        <taxon>Neopterygii</taxon>
        <taxon>Teleostei</taxon>
        <taxon>Ostariophysi</taxon>
        <taxon>Cypriniformes</taxon>
        <taxon>Nemacheilidae</taxon>
        <taxon>Triplophysa</taxon>
    </lineage>
</organism>
<dbReference type="InterPro" id="IPR006201">
    <property type="entry name" value="Neur_channel"/>
</dbReference>
<gene>
    <name evidence="4" type="ORF">IRJ41_000298</name>
</gene>
<keyword evidence="1" id="KW-0812">Transmembrane</keyword>
<evidence type="ECO:0000313" key="5">
    <source>
        <dbReference type="Proteomes" id="UP001059041"/>
    </source>
</evidence>
<evidence type="ECO:0000259" key="3">
    <source>
        <dbReference type="Pfam" id="PF02932"/>
    </source>
</evidence>
<accession>A0A9W7X372</accession>
<dbReference type="InterPro" id="IPR036719">
    <property type="entry name" value="Neuro-gated_channel_TM_sf"/>
</dbReference>
<dbReference type="AlphaFoldDB" id="A0A9W7X372"/>
<keyword evidence="5" id="KW-1185">Reference proteome</keyword>
<keyword evidence="1" id="KW-1133">Transmembrane helix</keyword>
<dbReference type="EMBL" id="JAFHDT010000001">
    <property type="protein sequence ID" value="KAI7813752.1"/>
    <property type="molecule type" value="Genomic_DNA"/>
</dbReference>
<keyword evidence="1" id="KW-0472">Membrane</keyword>
<dbReference type="GO" id="GO:0016020">
    <property type="term" value="C:membrane"/>
    <property type="evidence" value="ECO:0007669"/>
    <property type="project" value="InterPro"/>
</dbReference>
<reference evidence="4" key="1">
    <citation type="submission" date="2021-02" db="EMBL/GenBank/DDBJ databases">
        <title>Comparative genomics reveals that relaxation of natural selection precedes convergent phenotypic evolution of cavefish.</title>
        <authorList>
            <person name="Peng Z."/>
        </authorList>
    </citation>
    <scope>NUCLEOTIDE SEQUENCE</scope>
    <source>
        <tissue evidence="4">Muscle</tissue>
    </source>
</reference>
<evidence type="ECO:0000256" key="2">
    <source>
        <dbReference type="SAM" id="SignalP"/>
    </source>
</evidence>
<dbReference type="InterPro" id="IPR006029">
    <property type="entry name" value="Neurotrans-gated_channel_TM"/>
</dbReference>
<keyword evidence="2" id="KW-0732">Signal</keyword>
<comment type="caution">
    <text evidence="4">The sequence shown here is derived from an EMBL/GenBank/DDBJ whole genome shotgun (WGS) entry which is preliminary data.</text>
</comment>
<feature type="transmembrane region" description="Helical" evidence="1">
    <location>
        <begin position="202"/>
        <end position="227"/>
    </location>
</feature>
<feature type="domain" description="Neurotransmitter-gated ion-channel transmembrane" evidence="3">
    <location>
        <begin position="147"/>
        <end position="242"/>
    </location>
</feature>
<dbReference type="Pfam" id="PF02932">
    <property type="entry name" value="Neur_chan_memb"/>
    <property type="match status" value="1"/>
</dbReference>
<feature type="transmembrane region" description="Helical" evidence="1">
    <location>
        <begin position="255"/>
        <end position="275"/>
    </location>
</feature>
<dbReference type="GO" id="GO:0004888">
    <property type="term" value="F:transmembrane signaling receptor activity"/>
    <property type="evidence" value="ECO:0007669"/>
    <property type="project" value="InterPro"/>
</dbReference>
<evidence type="ECO:0000256" key="1">
    <source>
        <dbReference type="SAM" id="Phobius"/>
    </source>
</evidence>
<evidence type="ECO:0000313" key="4">
    <source>
        <dbReference type="EMBL" id="KAI7813752.1"/>
    </source>
</evidence>
<feature type="transmembrane region" description="Helical" evidence="1">
    <location>
        <begin position="141"/>
        <end position="160"/>
    </location>
</feature>
<keyword evidence="4" id="KW-0675">Receptor</keyword>